<name>A0A482WMB4_LAOST</name>
<dbReference type="Gene3D" id="3.30.70.330">
    <property type="match status" value="1"/>
</dbReference>
<comment type="caution">
    <text evidence="2">The sequence shown here is derived from an EMBL/GenBank/DDBJ whole genome shotgun (WGS) entry which is preliminary data.</text>
</comment>
<dbReference type="AlphaFoldDB" id="A0A482WMB4"/>
<evidence type="ECO:0008006" key="4">
    <source>
        <dbReference type="Google" id="ProtNLM"/>
    </source>
</evidence>
<dbReference type="InParanoid" id="A0A482WMB4"/>
<evidence type="ECO:0000313" key="2">
    <source>
        <dbReference type="EMBL" id="RZF34667.1"/>
    </source>
</evidence>
<accession>A0A482WMB4</accession>
<reference evidence="2 3" key="1">
    <citation type="journal article" date="2017" name="Gigascience">
        <title>Genome sequence of the small brown planthopper, Laodelphax striatellus.</title>
        <authorList>
            <person name="Zhu J."/>
            <person name="Jiang F."/>
            <person name="Wang X."/>
            <person name="Yang P."/>
            <person name="Bao Y."/>
            <person name="Zhao W."/>
            <person name="Wang W."/>
            <person name="Lu H."/>
            <person name="Wang Q."/>
            <person name="Cui N."/>
            <person name="Li J."/>
            <person name="Chen X."/>
            <person name="Luo L."/>
            <person name="Yu J."/>
            <person name="Kang L."/>
            <person name="Cui F."/>
        </authorList>
    </citation>
    <scope>NUCLEOTIDE SEQUENCE [LARGE SCALE GENOMIC DNA]</scope>
    <source>
        <strain evidence="2">Lst14</strain>
    </source>
</reference>
<sequence>MAYNGDSTMAKRLKTDGNGDPNNHSESFNSINEPKRKRAEIIEKPNHVLLFTVINPAYPITVDVIHTICTPIGQVLRIVIFKKNGVQAMTTCEQLWQVQDCNNTVDQEDERVPIAKHAQLIQTLGSH</sequence>
<evidence type="ECO:0000313" key="3">
    <source>
        <dbReference type="Proteomes" id="UP000291343"/>
    </source>
</evidence>
<keyword evidence="3" id="KW-1185">Reference proteome</keyword>
<dbReference type="SMR" id="A0A482WMB4"/>
<gene>
    <name evidence="2" type="ORF">LSTR_LSTR010832</name>
</gene>
<dbReference type="PANTHER" id="PTHR15592">
    <property type="entry name" value="MATRIN 3/NUCLEAR PROTEIN 220-RELATED"/>
    <property type="match status" value="1"/>
</dbReference>
<evidence type="ECO:0000256" key="1">
    <source>
        <dbReference type="SAM" id="MobiDB-lite"/>
    </source>
</evidence>
<protein>
    <recommendedName>
        <fullName evidence="4">PTBP1-like RNA recognition motif 2 domain-containing protein</fullName>
    </recommendedName>
</protein>
<dbReference type="InterPro" id="IPR012677">
    <property type="entry name" value="Nucleotide-bd_a/b_plait_sf"/>
</dbReference>
<organism evidence="2 3">
    <name type="scientific">Laodelphax striatellus</name>
    <name type="common">Small brown planthopper</name>
    <name type="synonym">Delphax striatella</name>
    <dbReference type="NCBI Taxonomy" id="195883"/>
    <lineage>
        <taxon>Eukaryota</taxon>
        <taxon>Metazoa</taxon>
        <taxon>Ecdysozoa</taxon>
        <taxon>Arthropoda</taxon>
        <taxon>Hexapoda</taxon>
        <taxon>Insecta</taxon>
        <taxon>Pterygota</taxon>
        <taxon>Neoptera</taxon>
        <taxon>Paraneoptera</taxon>
        <taxon>Hemiptera</taxon>
        <taxon>Auchenorrhyncha</taxon>
        <taxon>Fulgoroidea</taxon>
        <taxon>Delphacidae</taxon>
        <taxon>Criomorphinae</taxon>
        <taxon>Laodelphax</taxon>
    </lineage>
</organism>
<dbReference type="EMBL" id="QKKF02030803">
    <property type="protein sequence ID" value="RZF34667.1"/>
    <property type="molecule type" value="Genomic_DNA"/>
</dbReference>
<feature type="region of interest" description="Disordered" evidence="1">
    <location>
        <begin position="1"/>
        <end position="35"/>
    </location>
</feature>
<dbReference type="OrthoDB" id="6573370at2759"/>
<feature type="compositionally biased region" description="Polar residues" evidence="1">
    <location>
        <begin position="20"/>
        <end position="32"/>
    </location>
</feature>
<dbReference type="Proteomes" id="UP000291343">
    <property type="component" value="Unassembled WGS sequence"/>
</dbReference>
<dbReference type="STRING" id="195883.A0A482WMB4"/>
<proteinExistence type="predicted"/>